<dbReference type="InterPro" id="IPR055199">
    <property type="entry name" value="Hda_lid"/>
</dbReference>
<protein>
    <submittedName>
        <fullName evidence="2">DnaA family protein</fullName>
    </submittedName>
</protein>
<dbReference type="InterPro" id="IPR017788">
    <property type="entry name" value="Hda"/>
</dbReference>
<dbReference type="InterPro" id="IPR013317">
    <property type="entry name" value="DnaA_dom"/>
</dbReference>
<name>A0AAE3G584_9GAMM</name>
<dbReference type="RefSeq" id="WP_253477642.1">
    <property type="nucleotide sequence ID" value="NZ_JALJXV010000004.1"/>
</dbReference>
<comment type="caution">
    <text evidence="2">The sequence shown here is derived from an EMBL/GenBank/DDBJ whole genome shotgun (WGS) entry which is preliminary data.</text>
</comment>
<evidence type="ECO:0000259" key="1">
    <source>
        <dbReference type="SMART" id="SM00382"/>
    </source>
</evidence>
<dbReference type="PANTHER" id="PTHR30050">
    <property type="entry name" value="CHROMOSOMAL REPLICATION INITIATOR PROTEIN DNAA"/>
    <property type="match status" value="1"/>
</dbReference>
<sequence>MHSEARQLPLDIRWHDIASLEQFHPGRNAVTLDALRSLLKGESMEPLFIYGGSGSGKTHLLQAACRRLGESGSPVFYLSLDQAGRTPAMLDGLDSMALVAIDSLERLNGDSEMEQALFHCYNRVRDGGGRLLIAARKRPADLSLGLADLRSRLNWGLVQRMLPLQDDDLSEALRQRARHRGLELPEETSTFMLSRLSRDPAGLFALLDRLDRAALEAQRRLTIPFVRQVLGLG</sequence>
<dbReference type="Pfam" id="PF00308">
    <property type="entry name" value="Bac_DnaA"/>
    <property type="match status" value="1"/>
</dbReference>
<dbReference type="GO" id="GO:0032297">
    <property type="term" value="P:negative regulation of DNA-templated DNA replication initiation"/>
    <property type="evidence" value="ECO:0007669"/>
    <property type="project" value="InterPro"/>
</dbReference>
<dbReference type="PANTHER" id="PTHR30050:SF5">
    <property type="entry name" value="DNAA REGULATORY INACTIVATOR HDA"/>
    <property type="match status" value="1"/>
</dbReference>
<dbReference type="SUPFAM" id="SSF52540">
    <property type="entry name" value="P-loop containing nucleoside triphosphate hydrolases"/>
    <property type="match status" value="1"/>
</dbReference>
<dbReference type="InterPro" id="IPR027417">
    <property type="entry name" value="P-loop_NTPase"/>
</dbReference>
<accession>A0AAE3G584</accession>
<proteinExistence type="predicted"/>
<evidence type="ECO:0000313" key="3">
    <source>
        <dbReference type="Proteomes" id="UP001205843"/>
    </source>
</evidence>
<feature type="domain" description="AAA+ ATPase" evidence="1">
    <location>
        <begin position="43"/>
        <end position="157"/>
    </location>
</feature>
<dbReference type="AlphaFoldDB" id="A0AAE3G584"/>
<evidence type="ECO:0000313" key="2">
    <source>
        <dbReference type="EMBL" id="MCP1674966.1"/>
    </source>
</evidence>
<dbReference type="NCBIfam" id="TIGR03420">
    <property type="entry name" value="DnaA_homol_Hda"/>
    <property type="match status" value="1"/>
</dbReference>
<dbReference type="CDD" id="cd00009">
    <property type="entry name" value="AAA"/>
    <property type="match status" value="1"/>
</dbReference>
<dbReference type="Pfam" id="PF22688">
    <property type="entry name" value="Hda_lid"/>
    <property type="match status" value="1"/>
</dbReference>
<dbReference type="GO" id="GO:0006270">
    <property type="term" value="P:DNA replication initiation"/>
    <property type="evidence" value="ECO:0007669"/>
    <property type="project" value="TreeGrafter"/>
</dbReference>
<keyword evidence="3" id="KW-1185">Reference proteome</keyword>
<dbReference type="SMART" id="SM00382">
    <property type="entry name" value="AAA"/>
    <property type="match status" value="1"/>
</dbReference>
<dbReference type="Proteomes" id="UP001205843">
    <property type="component" value="Unassembled WGS sequence"/>
</dbReference>
<gene>
    <name evidence="2" type="ORF">J2T57_002104</name>
</gene>
<dbReference type="Gene3D" id="1.10.8.60">
    <property type="match status" value="1"/>
</dbReference>
<reference evidence="2" key="1">
    <citation type="submission" date="2022-03" db="EMBL/GenBank/DDBJ databases">
        <title>Genomic Encyclopedia of Type Strains, Phase III (KMG-III): the genomes of soil and plant-associated and newly described type strains.</title>
        <authorList>
            <person name="Whitman W."/>
        </authorList>
    </citation>
    <scope>NUCLEOTIDE SEQUENCE</scope>
    <source>
        <strain evidence="2">ANL 6-2</strain>
    </source>
</reference>
<dbReference type="EMBL" id="JALJXV010000004">
    <property type="protein sequence ID" value="MCP1674966.1"/>
    <property type="molecule type" value="Genomic_DNA"/>
</dbReference>
<organism evidence="2 3">
    <name type="scientific">Natronocella acetinitrilica</name>
    <dbReference type="NCBI Taxonomy" id="414046"/>
    <lineage>
        <taxon>Bacteria</taxon>
        <taxon>Pseudomonadati</taxon>
        <taxon>Pseudomonadota</taxon>
        <taxon>Gammaproteobacteria</taxon>
        <taxon>Chromatiales</taxon>
        <taxon>Ectothiorhodospiraceae</taxon>
        <taxon>Natronocella</taxon>
    </lineage>
</organism>
<dbReference type="Gene3D" id="3.40.50.300">
    <property type="entry name" value="P-loop containing nucleotide triphosphate hydrolases"/>
    <property type="match status" value="1"/>
</dbReference>
<dbReference type="InterPro" id="IPR003593">
    <property type="entry name" value="AAA+_ATPase"/>
</dbReference>